<dbReference type="InterPro" id="IPR000276">
    <property type="entry name" value="GPCR_Rhodpsn"/>
</dbReference>
<evidence type="ECO:0000256" key="5">
    <source>
        <dbReference type="ARBA" id="ARBA00023136"/>
    </source>
</evidence>
<keyword evidence="4 7" id="KW-1133">Transmembrane helix</keyword>
<keyword evidence="3 6" id="KW-0812">Transmembrane</keyword>
<feature type="transmembrane region" description="Helical" evidence="7">
    <location>
        <begin position="249"/>
        <end position="267"/>
    </location>
</feature>
<keyword evidence="9" id="KW-1185">Reference proteome</keyword>
<dbReference type="PRINTS" id="PR00237">
    <property type="entry name" value="GPCRRHODOPSN"/>
</dbReference>
<dbReference type="PROSITE" id="PS50262">
    <property type="entry name" value="G_PROTEIN_RECEP_F1_2"/>
    <property type="match status" value="1"/>
</dbReference>
<proteinExistence type="inferred from homology"/>
<evidence type="ECO:0000256" key="6">
    <source>
        <dbReference type="RuleBase" id="RU000688"/>
    </source>
</evidence>
<keyword evidence="5 7" id="KW-0472">Membrane</keyword>
<keyword evidence="6" id="KW-0675">Receptor</keyword>
<sequence length="400" mass="44306">MVTLQLNTIDNSTSRDADEPDLSACQITVAVCYLLLAVLIVPVNSVVIGNILTEKSLHVPMNWFVGSLCVADFLFGAVVIPMSIAYLVSRSAFADVGVCMFSLCITTTITVASVVNLIGITVDRFIAIKHTLKYLAIMTNVRAAIIIVCQWGFAILYGFAPAMGWNNISSNSSDTFTCEVARITTLAYSLFAIFVIMLPTVTFVFITFYVTLAAARRQRRRIEATRVSTVRRGESCDRIDSKSMKITKTLFLVVILFYVFWVPFGILREVRFILIYNGDATPSHELEQCEAQLVLSVFAYSTALINPLIYSYGNRDLRTVIVRNLVRWKKCCRSPASPSPSRVPSPSMCDVTQLTHTDSPERTQSISLSSAPSSRPEVNVEAACCHGDVTLPSHYLKERC</sequence>
<keyword evidence="6" id="KW-0807">Transducer</keyword>
<keyword evidence="2" id="KW-1003">Cell membrane</keyword>
<evidence type="ECO:0000256" key="7">
    <source>
        <dbReference type="SAM" id="Phobius"/>
    </source>
</evidence>
<feature type="domain" description="G-protein coupled receptors family 1 profile" evidence="8">
    <location>
        <begin position="43"/>
        <end position="310"/>
    </location>
</feature>
<organism evidence="9 10">
    <name type="scientific">Saccoglossus kowalevskii</name>
    <name type="common">Acorn worm</name>
    <dbReference type="NCBI Taxonomy" id="10224"/>
    <lineage>
        <taxon>Eukaryota</taxon>
        <taxon>Metazoa</taxon>
        <taxon>Hemichordata</taxon>
        <taxon>Enteropneusta</taxon>
        <taxon>Harrimaniidae</taxon>
        <taxon>Saccoglossus</taxon>
    </lineage>
</organism>
<evidence type="ECO:0000256" key="3">
    <source>
        <dbReference type="ARBA" id="ARBA00022692"/>
    </source>
</evidence>
<gene>
    <name evidence="10" type="primary">LOC102803752</name>
</gene>
<feature type="transmembrane region" description="Helical" evidence="7">
    <location>
        <begin position="64"/>
        <end position="88"/>
    </location>
</feature>
<dbReference type="Proteomes" id="UP000694865">
    <property type="component" value="Unplaced"/>
</dbReference>
<feature type="transmembrane region" description="Helical" evidence="7">
    <location>
        <begin position="185"/>
        <end position="212"/>
    </location>
</feature>
<keyword evidence="6" id="KW-0297">G-protein coupled receptor</keyword>
<protein>
    <submittedName>
        <fullName evidence="10">Adenosine receptor A2a-like</fullName>
    </submittedName>
</protein>
<dbReference type="SUPFAM" id="SSF81321">
    <property type="entry name" value="Family A G protein-coupled receptor-like"/>
    <property type="match status" value="1"/>
</dbReference>
<dbReference type="SMART" id="SM01381">
    <property type="entry name" value="7TM_GPCR_Srsx"/>
    <property type="match status" value="1"/>
</dbReference>
<feature type="transmembrane region" description="Helical" evidence="7">
    <location>
        <begin position="100"/>
        <end position="122"/>
    </location>
</feature>
<evidence type="ECO:0000313" key="9">
    <source>
        <dbReference type="Proteomes" id="UP000694865"/>
    </source>
</evidence>
<name>A0ABM0MYV4_SACKO</name>
<dbReference type="PANTHER" id="PTHR22750">
    <property type="entry name" value="G-PROTEIN COUPLED RECEPTOR"/>
    <property type="match status" value="1"/>
</dbReference>
<dbReference type="GeneID" id="102803752"/>
<evidence type="ECO:0000256" key="1">
    <source>
        <dbReference type="ARBA" id="ARBA00004651"/>
    </source>
</evidence>
<dbReference type="Gene3D" id="1.20.1070.10">
    <property type="entry name" value="Rhodopsin 7-helix transmembrane proteins"/>
    <property type="match status" value="1"/>
</dbReference>
<comment type="similarity">
    <text evidence="6">Belongs to the G-protein coupled receptor 1 family.</text>
</comment>
<evidence type="ECO:0000256" key="4">
    <source>
        <dbReference type="ARBA" id="ARBA00022989"/>
    </source>
</evidence>
<evidence type="ECO:0000313" key="10">
    <source>
        <dbReference type="RefSeq" id="XP_006825195.1"/>
    </source>
</evidence>
<feature type="transmembrane region" description="Helical" evidence="7">
    <location>
        <begin position="293"/>
        <end position="313"/>
    </location>
</feature>
<dbReference type="InterPro" id="IPR017452">
    <property type="entry name" value="GPCR_Rhodpsn_7TM"/>
</dbReference>
<dbReference type="Pfam" id="PF00001">
    <property type="entry name" value="7tm_1"/>
    <property type="match status" value="1"/>
</dbReference>
<accession>A0ABM0MYV4</accession>
<comment type="subcellular location">
    <subcellularLocation>
        <location evidence="1">Cell membrane</location>
        <topology evidence="1">Multi-pass membrane protein</topology>
    </subcellularLocation>
</comment>
<evidence type="ECO:0000256" key="2">
    <source>
        <dbReference type="ARBA" id="ARBA00022475"/>
    </source>
</evidence>
<feature type="transmembrane region" description="Helical" evidence="7">
    <location>
        <begin position="143"/>
        <end position="165"/>
    </location>
</feature>
<dbReference type="PROSITE" id="PS00237">
    <property type="entry name" value="G_PROTEIN_RECEP_F1_1"/>
    <property type="match status" value="1"/>
</dbReference>
<reference evidence="10" key="1">
    <citation type="submission" date="2025-08" db="UniProtKB">
        <authorList>
            <consortium name="RefSeq"/>
        </authorList>
    </citation>
    <scope>IDENTIFICATION</scope>
    <source>
        <tissue evidence="10">Testes</tissue>
    </source>
</reference>
<feature type="transmembrane region" description="Helical" evidence="7">
    <location>
        <begin position="27"/>
        <end position="52"/>
    </location>
</feature>
<evidence type="ECO:0000259" key="8">
    <source>
        <dbReference type="PROSITE" id="PS50262"/>
    </source>
</evidence>
<dbReference type="RefSeq" id="XP_006825195.1">
    <property type="nucleotide sequence ID" value="XM_006825132.1"/>
</dbReference>